<dbReference type="Proteomes" id="UP000663829">
    <property type="component" value="Unassembled WGS sequence"/>
</dbReference>
<reference evidence="1" key="1">
    <citation type="submission" date="2021-02" db="EMBL/GenBank/DDBJ databases">
        <authorList>
            <person name="Nowell W R."/>
        </authorList>
    </citation>
    <scope>NUCLEOTIDE SEQUENCE</scope>
</reference>
<proteinExistence type="predicted"/>
<protein>
    <submittedName>
        <fullName evidence="1">Uncharacterized protein</fullName>
    </submittedName>
</protein>
<dbReference type="Proteomes" id="UP000681722">
    <property type="component" value="Unassembled WGS sequence"/>
</dbReference>
<dbReference type="AlphaFoldDB" id="A0A814XXV0"/>
<keyword evidence="3" id="KW-1185">Reference proteome</keyword>
<evidence type="ECO:0000313" key="3">
    <source>
        <dbReference type="Proteomes" id="UP000663829"/>
    </source>
</evidence>
<evidence type="ECO:0000313" key="2">
    <source>
        <dbReference type="EMBL" id="CAF3985535.1"/>
    </source>
</evidence>
<dbReference type="EMBL" id="CAJOBC010009347">
    <property type="protein sequence ID" value="CAF3985535.1"/>
    <property type="molecule type" value="Genomic_DNA"/>
</dbReference>
<organism evidence="1 3">
    <name type="scientific">Didymodactylos carnosus</name>
    <dbReference type="NCBI Taxonomy" id="1234261"/>
    <lineage>
        <taxon>Eukaryota</taxon>
        <taxon>Metazoa</taxon>
        <taxon>Spiralia</taxon>
        <taxon>Gnathifera</taxon>
        <taxon>Rotifera</taxon>
        <taxon>Eurotatoria</taxon>
        <taxon>Bdelloidea</taxon>
        <taxon>Philodinida</taxon>
        <taxon>Philodinidae</taxon>
        <taxon>Didymodactylos</taxon>
    </lineage>
</organism>
<comment type="caution">
    <text evidence="1">The sequence shown here is derived from an EMBL/GenBank/DDBJ whole genome shotgun (WGS) entry which is preliminary data.</text>
</comment>
<accession>A0A814XXV0</accession>
<name>A0A814XXV0_9BILA</name>
<dbReference type="EMBL" id="CAJNOQ010009344">
    <property type="protein sequence ID" value="CAF1222243.1"/>
    <property type="molecule type" value="Genomic_DNA"/>
</dbReference>
<evidence type="ECO:0000313" key="1">
    <source>
        <dbReference type="EMBL" id="CAF1222243.1"/>
    </source>
</evidence>
<gene>
    <name evidence="1" type="ORF">GPM918_LOCUS24746</name>
    <name evidence="2" type="ORF">SRO942_LOCUS24749</name>
</gene>
<sequence length="231" mass="26764">MFNPQSSTSFFILFIEIDQLQINLTCTLLNNEKINETINEKNNENFKNVYLLSVWKTGEKNFFHSISNEQFIDRMINKQQRLSCLDLNSYKLGSMSSLKKLVKKQSQQNKSMLTIENFYFKSSTITDHPQSLKNVSFTSVKIDSTIIISTTTLSSIRVIREEEENDQSILPAFFLFLFNASKSILPTSLRTPPRRLLIQDIFLLKVDSLNVLIFGLQNSAKQFGSRKKYFD</sequence>